<keyword evidence="2" id="KW-1185">Reference proteome</keyword>
<name>A0A8J2XT58_9BACT</name>
<reference evidence="1" key="1">
    <citation type="journal article" date="2014" name="Int. J. Syst. Evol. Microbiol.">
        <title>Complete genome sequence of Corynebacterium casei LMG S-19264T (=DSM 44701T), isolated from a smear-ripened cheese.</title>
        <authorList>
            <consortium name="US DOE Joint Genome Institute (JGI-PGF)"/>
            <person name="Walter F."/>
            <person name="Albersmeier A."/>
            <person name="Kalinowski J."/>
            <person name="Ruckert C."/>
        </authorList>
    </citation>
    <scope>NUCLEOTIDE SEQUENCE</scope>
    <source>
        <strain evidence="1">CGMCC 1.15448</strain>
    </source>
</reference>
<dbReference type="SUPFAM" id="SSF53474">
    <property type="entry name" value="alpha/beta-Hydrolases"/>
    <property type="match status" value="1"/>
</dbReference>
<protein>
    <submittedName>
        <fullName evidence="1">Uncharacterized protein</fullName>
    </submittedName>
</protein>
<dbReference type="RefSeq" id="WP_188931991.1">
    <property type="nucleotide sequence ID" value="NZ_BMJC01000002.1"/>
</dbReference>
<sequence>MTNPTIPYVVVGIDGTSSASWRKPDGSNSHVYQFVRDFQYGAMGVDKLFLDGPSQVIQGRDSEPILQKALDFVQRRLQALFPKQMADPAHPVHPLDMFDVNACTRTQYYSEQYGDEYGLMPQAQQTQARVPVQVNATMLAHQPLSTDQVRVVVVGHSRGGLIATVLAHMLSPAVRVYFLGLYDAVGREPCLDGATIDNVKIVFHARRNPDVGSRTIFGNTATMHRVEQYEESFFYTSHGGIGGDFVADASKVGTFGDDSCTARPDTIVVNRGKAGMATIDNRHPLTKRFGKPIEQICAEGRDNADAFIRNGARRFGLPI</sequence>
<gene>
    <name evidence="1" type="ORF">GCM10011511_24960</name>
</gene>
<comment type="caution">
    <text evidence="1">The sequence shown here is derived from an EMBL/GenBank/DDBJ whole genome shotgun (WGS) entry which is preliminary data.</text>
</comment>
<reference evidence="1" key="2">
    <citation type="submission" date="2020-09" db="EMBL/GenBank/DDBJ databases">
        <authorList>
            <person name="Sun Q."/>
            <person name="Zhou Y."/>
        </authorList>
    </citation>
    <scope>NUCLEOTIDE SEQUENCE</scope>
    <source>
        <strain evidence="1">CGMCC 1.15448</strain>
    </source>
</reference>
<dbReference type="InterPro" id="IPR029058">
    <property type="entry name" value="AB_hydrolase_fold"/>
</dbReference>
<proteinExistence type="predicted"/>
<dbReference type="EMBL" id="BMJC01000002">
    <property type="protein sequence ID" value="GGB00691.1"/>
    <property type="molecule type" value="Genomic_DNA"/>
</dbReference>
<dbReference type="Proteomes" id="UP000607559">
    <property type="component" value="Unassembled WGS sequence"/>
</dbReference>
<evidence type="ECO:0000313" key="1">
    <source>
        <dbReference type="EMBL" id="GGB00691.1"/>
    </source>
</evidence>
<organism evidence="1 2">
    <name type="scientific">Puia dinghuensis</name>
    <dbReference type="NCBI Taxonomy" id="1792502"/>
    <lineage>
        <taxon>Bacteria</taxon>
        <taxon>Pseudomonadati</taxon>
        <taxon>Bacteroidota</taxon>
        <taxon>Chitinophagia</taxon>
        <taxon>Chitinophagales</taxon>
        <taxon>Chitinophagaceae</taxon>
        <taxon>Puia</taxon>
    </lineage>
</organism>
<dbReference type="AlphaFoldDB" id="A0A8J2XT58"/>
<evidence type="ECO:0000313" key="2">
    <source>
        <dbReference type="Proteomes" id="UP000607559"/>
    </source>
</evidence>
<accession>A0A8J2XT58</accession>